<sequence length="152" mass="17397">MSTRKEELDLLIDYIKDASRERVAVDLSAKVSSLSADISCRMVLGKKYLEKEFDEKGFKPVTHEAMRLAASFNLVDYIPPLAPLDLQGLTKRMKAVGKVFDDFFEKIIDEHIQFKDENRTKDFVDVMLDFLGSEETAYRIGRDNIKAIILDS</sequence>
<gene>
    <name evidence="1" type="ORF">D5086_015131</name>
</gene>
<name>A0ACC4C080_POPAL</name>
<evidence type="ECO:0000313" key="1">
    <source>
        <dbReference type="EMBL" id="KAL3584070.1"/>
    </source>
</evidence>
<keyword evidence="2" id="KW-1185">Reference proteome</keyword>
<comment type="caution">
    <text evidence="1">The sequence shown here is derived from an EMBL/GenBank/DDBJ whole genome shotgun (WGS) entry which is preliminary data.</text>
</comment>
<accession>A0ACC4C080</accession>
<dbReference type="EMBL" id="RCHU02000007">
    <property type="protein sequence ID" value="KAL3584070.1"/>
    <property type="molecule type" value="Genomic_DNA"/>
</dbReference>
<proteinExistence type="predicted"/>
<protein>
    <submittedName>
        <fullName evidence="1">Uncharacterized protein</fullName>
    </submittedName>
</protein>
<evidence type="ECO:0000313" key="2">
    <source>
        <dbReference type="Proteomes" id="UP000309997"/>
    </source>
</evidence>
<organism evidence="1 2">
    <name type="scientific">Populus alba</name>
    <name type="common">White poplar</name>
    <dbReference type="NCBI Taxonomy" id="43335"/>
    <lineage>
        <taxon>Eukaryota</taxon>
        <taxon>Viridiplantae</taxon>
        <taxon>Streptophyta</taxon>
        <taxon>Embryophyta</taxon>
        <taxon>Tracheophyta</taxon>
        <taxon>Spermatophyta</taxon>
        <taxon>Magnoliopsida</taxon>
        <taxon>eudicotyledons</taxon>
        <taxon>Gunneridae</taxon>
        <taxon>Pentapetalae</taxon>
        <taxon>rosids</taxon>
        <taxon>fabids</taxon>
        <taxon>Malpighiales</taxon>
        <taxon>Salicaceae</taxon>
        <taxon>Saliceae</taxon>
        <taxon>Populus</taxon>
    </lineage>
</organism>
<dbReference type="Proteomes" id="UP000309997">
    <property type="component" value="Unassembled WGS sequence"/>
</dbReference>
<reference evidence="1 2" key="1">
    <citation type="journal article" date="2024" name="Plant Biotechnol. J.">
        <title>Genome and CRISPR/Cas9 system of a widespread forest tree (Populus alba) in the world.</title>
        <authorList>
            <person name="Liu Y.J."/>
            <person name="Jiang P.F."/>
            <person name="Han X.M."/>
            <person name="Li X.Y."/>
            <person name="Wang H.M."/>
            <person name="Wang Y.J."/>
            <person name="Wang X.X."/>
            <person name="Zeng Q.Y."/>
        </authorList>
    </citation>
    <scope>NUCLEOTIDE SEQUENCE [LARGE SCALE GENOMIC DNA]</scope>
    <source>
        <strain evidence="2">cv. PAL-ZL1</strain>
    </source>
</reference>